<dbReference type="EMBL" id="CM039431">
    <property type="protein sequence ID" value="KAI4337985.1"/>
    <property type="molecule type" value="Genomic_DNA"/>
</dbReference>
<dbReference type="Proteomes" id="UP000828941">
    <property type="component" value="Chromosome 6"/>
</dbReference>
<evidence type="ECO:0000313" key="1">
    <source>
        <dbReference type="EMBL" id="KAI4337985.1"/>
    </source>
</evidence>
<evidence type="ECO:0000313" key="2">
    <source>
        <dbReference type="Proteomes" id="UP000828941"/>
    </source>
</evidence>
<reference evidence="1 2" key="1">
    <citation type="journal article" date="2022" name="DNA Res.">
        <title>Chromosomal-level genome assembly of the orchid tree Bauhinia variegata (Leguminosae; Cercidoideae) supports the allotetraploid origin hypothesis of Bauhinia.</title>
        <authorList>
            <person name="Zhong Y."/>
            <person name="Chen Y."/>
            <person name="Zheng D."/>
            <person name="Pang J."/>
            <person name="Liu Y."/>
            <person name="Luo S."/>
            <person name="Meng S."/>
            <person name="Qian L."/>
            <person name="Wei D."/>
            <person name="Dai S."/>
            <person name="Zhou R."/>
        </authorList>
    </citation>
    <scope>NUCLEOTIDE SEQUENCE [LARGE SCALE GENOMIC DNA]</scope>
    <source>
        <strain evidence="1">BV-YZ2020</strain>
    </source>
</reference>
<accession>A0ACB9NU82</accession>
<comment type="caution">
    <text evidence="1">The sequence shown here is derived from an EMBL/GenBank/DDBJ whole genome shotgun (WGS) entry which is preliminary data.</text>
</comment>
<protein>
    <submittedName>
        <fullName evidence="1">Uncharacterized protein</fullName>
    </submittedName>
</protein>
<gene>
    <name evidence="1" type="ORF">L6164_016344</name>
</gene>
<name>A0ACB9NU82_BAUVA</name>
<keyword evidence="2" id="KW-1185">Reference proteome</keyword>
<sequence length="452" mass="50455">MASAEARASYTANRSFTQDFRMPPNSSGHPSSTSEDLGSYSVPSNPVSVDSSCMPHSSNMKWWLHVKTNMANEPNYTRKHLNSWEAELGAFCGEFVDDNAKIGGDQSVKTFDAFSCIGSADSAVKHQWRVSQTCMRNDTDTEMSKLEAALNYDSQKTYKKKDEGELLFSDGHLMEWDTANFLASERCKTKSSDLESDWIGTEKAGPWWHTAGKDGLASFVAQRSREHMENCDLPRPQVKLFRKNPSVSPKCVDHDKALPASANPTAALSISHADSSYTYGTTTTSGCSFQDSDTTFSQSQDSDPITKDGRLNSKNNTTSELLEALCHSQTRAREAENAAQQAYNEKEHILSLFFRQASQLFAYKQWLQLLQLENLCLQLRNKNQPLLNLLSAAHRGKELSKSHCRAARRKKKNSKRRHGIRKCAFAFAVGLGLAGAGLLLGWTMGWMFPIYR</sequence>
<proteinExistence type="predicted"/>
<organism evidence="1 2">
    <name type="scientific">Bauhinia variegata</name>
    <name type="common">Purple orchid tree</name>
    <name type="synonym">Phanera variegata</name>
    <dbReference type="NCBI Taxonomy" id="167791"/>
    <lineage>
        <taxon>Eukaryota</taxon>
        <taxon>Viridiplantae</taxon>
        <taxon>Streptophyta</taxon>
        <taxon>Embryophyta</taxon>
        <taxon>Tracheophyta</taxon>
        <taxon>Spermatophyta</taxon>
        <taxon>Magnoliopsida</taxon>
        <taxon>eudicotyledons</taxon>
        <taxon>Gunneridae</taxon>
        <taxon>Pentapetalae</taxon>
        <taxon>rosids</taxon>
        <taxon>fabids</taxon>
        <taxon>Fabales</taxon>
        <taxon>Fabaceae</taxon>
        <taxon>Cercidoideae</taxon>
        <taxon>Cercideae</taxon>
        <taxon>Bauhiniinae</taxon>
        <taxon>Bauhinia</taxon>
    </lineage>
</organism>